<gene>
    <name evidence="5" type="ORF">RV00_GL002124</name>
</gene>
<comment type="caution">
    <text evidence="5">The sequence shown here is derived from an EMBL/GenBank/DDBJ whole genome shotgun (WGS) entry which is preliminary data.</text>
</comment>
<organism evidence="5 6">
    <name type="scientific">Enterococcus devriesei</name>
    <dbReference type="NCBI Taxonomy" id="319970"/>
    <lineage>
        <taxon>Bacteria</taxon>
        <taxon>Bacillati</taxon>
        <taxon>Bacillota</taxon>
        <taxon>Bacilli</taxon>
        <taxon>Lactobacillales</taxon>
        <taxon>Enterococcaceae</taxon>
        <taxon>Enterococcus</taxon>
    </lineage>
</organism>
<dbReference type="GO" id="GO:0005829">
    <property type="term" value="C:cytosol"/>
    <property type="evidence" value="ECO:0007669"/>
    <property type="project" value="TreeGrafter"/>
</dbReference>
<dbReference type="GO" id="GO:0004053">
    <property type="term" value="F:arginase activity"/>
    <property type="evidence" value="ECO:0007669"/>
    <property type="project" value="TreeGrafter"/>
</dbReference>
<proteinExistence type="inferred from homology"/>
<keyword evidence="2" id="KW-0378">Hydrolase</keyword>
<evidence type="ECO:0000256" key="4">
    <source>
        <dbReference type="PROSITE-ProRule" id="PRU00742"/>
    </source>
</evidence>
<evidence type="ECO:0008006" key="7">
    <source>
        <dbReference type="Google" id="ProtNLM"/>
    </source>
</evidence>
<dbReference type="Pfam" id="PF00491">
    <property type="entry name" value="Arginase"/>
    <property type="match status" value="1"/>
</dbReference>
<dbReference type="PANTHER" id="PTHR43782:SF3">
    <property type="entry name" value="ARGINASE"/>
    <property type="match status" value="1"/>
</dbReference>
<dbReference type="PROSITE" id="PS51409">
    <property type="entry name" value="ARGINASE_2"/>
    <property type="match status" value="1"/>
</dbReference>
<protein>
    <recommendedName>
        <fullName evidence="7">Arginase</fullName>
    </recommendedName>
</protein>
<dbReference type="SUPFAM" id="SSF52768">
    <property type="entry name" value="Arginase/deacetylase"/>
    <property type="match status" value="1"/>
</dbReference>
<dbReference type="CDD" id="cd09999">
    <property type="entry name" value="Arginase-like_1"/>
    <property type="match status" value="1"/>
</dbReference>
<dbReference type="Gene3D" id="3.40.800.10">
    <property type="entry name" value="Ureohydrolase domain"/>
    <property type="match status" value="1"/>
</dbReference>
<evidence type="ECO:0000256" key="1">
    <source>
        <dbReference type="ARBA" id="ARBA00022723"/>
    </source>
</evidence>
<dbReference type="InterPro" id="IPR023696">
    <property type="entry name" value="Ureohydrolase_dom_sf"/>
</dbReference>
<evidence type="ECO:0000256" key="2">
    <source>
        <dbReference type="ARBA" id="ARBA00022801"/>
    </source>
</evidence>
<evidence type="ECO:0000313" key="5">
    <source>
        <dbReference type="EMBL" id="OJG35980.1"/>
    </source>
</evidence>
<comment type="similarity">
    <text evidence="4">Belongs to the arginase family.</text>
</comment>
<dbReference type="GO" id="GO:0030145">
    <property type="term" value="F:manganese ion binding"/>
    <property type="evidence" value="ECO:0007669"/>
    <property type="project" value="TreeGrafter"/>
</dbReference>
<name>A0A1L8SV50_9ENTE</name>
<accession>A0A1L8SV50</accession>
<sequence length="287" mass="31870">MKDQKTLRLLLPQWQGGNNPNYYFGGELLAQIVPASAKDKLRRVPVAKDFDKALAVEDGVKGSKVLLQQLADTTKILAEENPDRVIVLGGDCSISQAPFDYLNGKYGGNLGILWLDAHPDVALAADTTHDHEMVLGNLLGGGAPSFAEKVQHPVKPSHVMFAGLIYEELRPRDQAVNRLQLRYATPQQLKENSQPIIDWLKENNIQHVAVHFDLDVLTPEDFRSIYPAEPYLKTFGAAIGEMTLKEVTRVLTDLSKETELVGLSIAEHMPWDALNLRQALSQVSIFK</sequence>
<dbReference type="PANTHER" id="PTHR43782">
    <property type="entry name" value="ARGINASE"/>
    <property type="match status" value="1"/>
</dbReference>
<reference evidence="5 6" key="1">
    <citation type="submission" date="2014-12" db="EMBL/GenBank/DDBJ databases">
        <title>Draft genome sequences of 29 type strains of Enterococci.</title>
        <authorList>
            <person name="Zhong Z."/>
            <person name="Sun Z."/>
            <person name="Liu W."/>
            <person name="Zhang W."/>
            <person name="Zhang H."/>
        </authorList>
    </citation>
    <scope>NUCLEOTIDE SEQUENCE [LARGE SCALE GENOMIC DNA]</scope>
    <source>
        <strain evidence="5 6">DSM 22802</strain>
    </source>
</reference>
<dbReference type="STRING" id="319970.RV00_GL002124"/>
<dbReference type="EMBL" id="JXKM01000004">
    <property type="protein sequence ID" value="OJG35980.1"/>
    <property type="molecule type" value="Genomic_DNA"/>
</dbReference>
<keyword evidence="3" id="KW-0464">Manganese</keyword>
<evidence type="ECO:0000256" key="3">
    <source>
        <dbReference type="ARBA" id="ARBA00023211"/>
    </source>
</evidence>
<dbReference type="OrthoDB" id="9789727at2"/>
<keyword evidence="6" id="KW-1185">Reference proteome</keyword>
<dbReference type="InterPro" id="IPR006035">
    <property type="entry name" value="Ureohydrolase"/>
</dbReference>
<dbReference type="AlphaFoldDB" id="A0A1L8SV50"/>
<evidence type="ECO:0000313" key="6">
    <source>
        <dbReference type="Proteomes" id="UP000183700"/>
    </source>
</evidence>
<dbReference type="RefSeq" id="WP_071861943.1">
    <property type="nucleotide sequence ID" value="NZ_JBHLVS010000013.1"/>
</dbReference>
<dbReference type="Proteomes" id="UP000183700">
    <property type="component" value="Unassembled WGS sequence"/>
</dbReference>
<keyword evidence="1" id="KW-0479">Metal-binding</keyword>